<dbReference type="EMBL" id="JAFCMP010000113">
    <property type="protein sequence ID" value="KAG5186158.1"/>
    <property type="molecule type" value="Genomic_DNA"/>
</dbReference>
<protein>
    <submittedName>
        <fullName evidence="2">Sin-like protein conserved region-domain-containing protein</fullName>
    </submittedName>
</protein>
<feature type="compositionally biased region" description="Low complexity" evidence="1">
    <location>
        <begin position="517"/>
        <end position="528"/>
    </location>
</feature>
<proteinExistence type="predicted"/>
<feature type="compositionally biased region" description="Basic residues" evidence="1">
    <location>
        <begin position="615"/>
        <end position="625"/>
    </location>
</feature>
<accession>A0A836CI66</accession>
<feature type="compositionally biased region" description="Low complexity" evidence="1">
    <location>
        <begin position="582"/>
        <end position="601"/>
    </location>
</feature>
<feature type="region of interest" description="Disordered" evidence="1">
    <location>
        <begin position="512"/>
        <end position="625"/>
    </location>
</feature>
<feature type="compositionally biased region" description="Low complexity" evidence="1">
    <location>
        <begin position="540"/>
        <end position="570"/>
    </location>
</feature>
<comment type="caution">
    <text evidence="2">The sequence shown here is derived from an EMBL/GenBank/DDBJ whole genome shotgun (WGS) entry which is preliminary data.</text>
</comment>
<dbReference type="GO" id="GO:0042797">
    <property type="term" value="P:tRNA transcription by RNA polymerase III"/>
    <property type="evidence" value="ECO:0007669"/>
    <property type="project" value="TreeGrafter"/>
</dbReference>
<gene>
    <name evidence="2" type="ORF">JKP88DRAFT_348181</name>
</gene>
<dbReference type="PANTHER" id="PTHR12069">
    <property type="entry name" value="DNA-DIRECTED RNA POLYMERASES III 80 KDA POLYPEPTIDE RNA POLYMERASE III SUBUNIT 5"/>
    <property type="match status" value="1"/>
</dbReference>
<evidence type="ECO:0000256" key="1">
    <source>
        <dbReference type="SAM" id="MobiDB-lite"/>
    </source>
</evidence>
<dbReference type="PANTHER" id="PTHR12069:SF0">
    <property type="entry name" value="DNA-DIRECTED RNA POLYMERASE III SUBUNIT RPC5"/>
    <property type="match status" value="1"/>
</dbReference>
<evidence type="ECO:0000313" key="2">
    <source>
        <dbReference type="EMBL" id="KAG5186158.1"/>
    </source>
</evidence>
<reference evidence="2" key="1">
    <citation type="submission" date="2021-02" db="EMBL/GenBank/DDBJ databases">
        <title>First Annotated Genome of the Yellow-green Alga Tribonema minus.</title>
        <authorList>
            <person name="Mahan K.M."/>
        </authorList>
    </citation>
    <scope>NUCLEOTIDE SEQUENCE</scope>
    <source>
        <strain evidence="2">UTEX B ZZ1240</strain>
    </source>
</reference>
<dbReference type="GO" id="GO:0005666">
    <property type="term" value="C:RNA polymerase III complex"/>
    <property type="evidence" value="ECO:0007669"/>
    <property type="project" value="TreeGrafter"/>
</dbReference>
<dbReference type="Proteomes" id="UP000664859">
    <property type="component" value="Unassembled WGS sequence"/>
</dbReference>
<dbReference type="InterPro" id="IPR006886">
    <property type="entry name" value="RNA_pol_III_Rpc5"/>
</dbReference>
<dbReference type="OrthoDB" id="340681at2759"/>
<organism evidence="2 3">
    <name type="scientific">Tribonema minus</name>
    <dbReference type="NCBI Taxonomy" id="303371"/>
    <lineage>
        <taxon>Eukaryota</taxon>
        <taxon>Sar</taxon>
        <taxon>Stramenopiles</taxon>
        <taxon>Ochrophyta</taxon>
        <taxon>PX clade</taxon>
        <taxon>Xanthophyceae</taxon>
        <taxon>Tribonematales</taxon>
        <taxon>Tribonemataceae</taxon>
        <taxon>Tribonema</taxon>
    </lineage>
</organism>
<keyword evidence="3" id="KW-1185">Reference proteome</keyword>
<evidence type="ECO:0000313" key="3">
    <source>
        <dbReference type="Proteomes" id="UP000664859"/>
    </source>
</evidence>
<sequence>MQEEAMDDYDPDPVIRELDVFVSKGLQDELFVLQYPMRPLDRPLPDPISAKIKPLNRLLEIKHEIKQAGKNFDPAAPEHLLLEELTHAAAAVPAATNYAIGVVRDNELHLTPLSGILQMRPAFRHVDIQAAIEEPDDDDRAAAEKPVAGEPRQVMFKRKETERATQARQRSYAYKRDREDAERWVDLAVHDAASAHARDEFENMFCGDRARPICFLPGPAAYLRRLDHLHPGADAAALPAGTGDSAAPLDLAAADGGAAPAAAAAALNGGGTGASYGVGHAAPLPVDQLSALKGVGALRAYVRAAVVITHDMLKEVAEVASDAAVARELSGFAVPVRGAWVLRSERLLPATAAGGGGGAATAAARARDAALALLHAHGGVSRAALQRRFEIVPGATLKTVLEGVAALDRGLQCWELKVEDTFDLALALPGVAAAADAEWRAALAALAAEWGGAEAVQACAVTVRPPYAQRCAAHLSGRFYHGGGGENGAGGGGGGDHGGSRGGFGDTDSAAFGLGFGPASPGDGSAGARGRRGGGGGSASGSAASAGGAREVAAGHDAAAADATHQSASRQADSMMVDDESAAAAEAAAAEAAAAAAAAAASGGGAARPAGSQRPRPKPRPKKKS</sequence>
<dbReference type="Pfam" id="PF04801">
    <property type="entry name" value="RPC5"/>
    <property type="match status" value="2"/>
</dbReference>
<name>A0A836CI66_9STRA</name>
<dbReference type="AlphaFoldDB" id="A0A836CI66"/>